<dbReference type="eggNOG" id="COG1359">
    <property type="taxonomic scope" value="Bacteria"/>
</dbReference>
<dbReference type="EMBL" id="CP000271">
    <property type="protein sequence ID" value="ABE33498.1"/>
    <property type="molecule type" value="Genomic_DNA"/>
</dbReference>
<name>Q13QZ1_PARXL</name>
<evidence type="ECO:0000313" key="2">
    <source>
        <dbReference type="EMBL" id="ABE33498.1"/>
    </source>
</evidence>
<dbReference type="SUPFAM" id="SSF54909">
    <property type="entry name" value="Dimeric alpha+beta barrel"/>
    <property type="match status" value="1"/>
</dbReference>
<dbReference type="AlphaFoldDB" id="Q13QZ1"/>
<dbReference type="KEGG" id="bxe:Bxe_B2493"/>
<sequence>MMSWGCVIGCAADFSRLFQCPKHMKLVIIRHRLLPGAAETALARINVLSERMRTQPGYCFRHVGTEAGDESCITSVTAWATASDCAAWEAHLAASPLPKVERLYSSVEHISVDADGTSPHG</sequence>
<evidence type="ECO:0000313" key="3">
    <source>
        <dbReference type="Proteomes" id="UP000001817"/>
    </source>
</evidence>
<reference evidence="2 3" key="1">
    <citation type="journal article" date="2006" name="Proc. Natl. Acad. Sci. U.S.A.">
        <title>Burkholderia xenovorans LB400 harbors a multi-replicon, 9.73-Mbp genome shaped for versatility.</title>
        <authorList>
            <person name="Chain P.S."/>
            <person name="Denef V.J."/>
            <person name="Konstantinidis K.T."/>
            <person name="Vergez L.M."/>
            <person name="Agullo L."/>
            <person name="Reyes V.L."/>
            <person name="Hauser L."/>
            <person name="Cordova M."/>
            <person name="Gomez L."/>
            <person name="Gonzalez M."/>
            <person name="Land M."/>
            <person name="Lao V."/>
            <person name="Larimer F."/>
            <person name="LiPuma J.J."/>
            <person name="Mahenthiralingam E."/>
            <person name="Malfatti S.A."/>
            <person name="Marx C.J."/>
            <person name="Parnell J.J."/>
            <person name="Ramette A."/>
            <person name="Richardson P."/>
            <person name="Seeger M."/>
            <person name="Smith D."/>
            <person name="Spilker T."/>
            <person name="Sul W.J."/>
            <person name="Tsoi T.V."/>
            <person name="Ulrich L.E."/>
            <person name="Zhulin I.B."/>
            <person name="Tiedje J.M."/>
        </authorList>
    </citation>
    <scope>NUCLEOTIDE SEQUENCE [LARGE SCALE GENOMIC DNA]</scope>
    <source>
        <strain evidence="2 3">LB400</strain>
    </source>
</reference>
<dbReference type="Proteomes" id="UP000001817">
    <property type="component" value="Chromosome 2"/>
</dbReference>
<dbReference type="STRING" id="266265.Bxe_B2493"/>
<dbReference type="InterPro" id="IPR011008">
    <property type="entry name" value="Dimeric_a/b-barrel"/>
</dbReference>
<evidence type="ECO:0000259" key="1">
    <source>
        <dbReference type="Pfam" id="PF03992"/>
    </source>
</evidence>
<organism evidence="2 3">
    <name type="scientific">Paraburkholderia xenovorans (strain LB400)</name>
    <dbReference type="NCBI Taxonomy" id="266265"/>
    <lineage>
        <taxon>Bacteria</taxon>
        <taxon>Pseudomonadati</taxon>
        <taxon>Pseudomonadota</taxon>
        <taxon>Betaproteobacteria</taxon>
        <taxon>Burkholderiales</taxon>
        <taxon>Burkholderiaceae</taxon>
        <taxon>Paraburkholderia</taxon>
    </lineage>
</organism>
<dbReference type="Pfam" id="PF03992">
    <property type="entry name" value="ABM"/>
    <property type="match status" value="1"/>
</dbReference>
<protein>
    <recommendedName>
        <fullName evidence="1">ABM domain-containing protein</fullName>
    </recommendedName>
</protein>
<keyword evidence="3" id="KW-1185">Reference proteome</keyword>
<dbReference type="Gene3D" id="3.30.70.100">
    <property type="match status" value="1"/>
</dbReference>
<accession>Q13QZ1</accession>
<dbReference type="InterPro" id="IPR007138">
    <property type="entry name" value="ABM_dom"/>
</dbReference>
<proteinExistence type="predicted"/>
<feature type="domain" description="ABM" evidence="1">
    <location>
        <begin position="26"/>
        <end position="91"/>
    </location>
</feature>
<gene>
    <name evidence="2" type="ORF">Bxe_B2493</name>
</gene>